<dbReference type="Pfam" id="PF19030">
    <property type="entry name" value="TSP1_ADAMTS"/>
    <property type="match status" value="5"/>
</dbReference>
<dbReference type="CDD" id="cd22639">
    <property type="entry name" value="Kunitz_papilin_lacunin-like"/>
    <property type="match status" value="1"/>
</dbReference>
<dbReference type="GO" id="GO:0005604">
    <property type="term" value="C:basement membrane"/>
    <property type="evidence" value="ECO:0007669"/>
    <property type="project" value="UniProtKB-SubCell"/>
</dbReference>
<organism evidence="23 24">
    <name type="scientific">Drosophila hydei</name>
    <name type="common">Fruit fly</name>
    <dbReference type="NCBI Taxonomy" id="7224"/>
    <lineage>
        <taxon>Eukaryota</taxon>
        <taxon>Metazoa</taxon>
        <taxon>Ecdysozoa</taxon>
        <taxon>Arthropoda</taxon>
        <taxon>Hexapoda</taxon>
        <taxon>Insecta</taxon>
        <taxon>Pterygota</taxon>
        <taxon>Neoptera</taxon>
        <taxon>Endopterygota</taxon>
        <taxon>Diptera</taxon>
        <taxon>Brachycera</taxon>
        <taxon>Muscomorpha</taxon>
        <taxon>Ephydroidea</taxon>
        <taxon>Drosophilidae</taxon>
        <taxon>Drosophila</taxon>
    </lineage>
</organism>
<dbReference type="SUPFAM" id="SSF82895">
    <property type="entry name" value="TSP-1 type 1 repeat"/>
    <property type="match status" value="6"/>
</dbReference>
<dbReference type="InterPro" id="IPR007110">
    <property type="entry name" value="Ig-like_dom"/>
</dbReference>
<dbReference type="FunFam" id="2.60.120.830:FF:000001">
    <property type="entry name" value="A disintegrin and metalloproteinase with thrombospondin motifs 1"/>
    <property type="match status" value="1"/>
</dbReference>
<evidence type="ECO:0000256" key="12">
    <source>
        <dbReference type="ARBA" id="ARBA00023180"/>
    </source>
</evidence>
<dbReference type="InterPro" id="IPR010294">
    <property type="entry name" value="ADAMTS_spacer1"/>
</dbReference>
<feature type="compositionally biased region" description="Low complexity" evidence="17">
    <location>
        <begin position="759"/>
        <end position="1367"/>
    </location>
</feature>
<evidence type="ECO:0000256" key="15">
    <source>
        <dbReference type="ARBA" id="ARBA00074534"/>
    </source>
</evidence>
<feature type="domain" description="BPTI/Kunitz inhibitor" evidence="19">
    <location>
        <begin position="1744"/>
        <end position="1794"/>
    </location>
</feature>
<evidence type="ECO:0000259" key="20">
    <source>
        <dbReference type="PROSITE" id="PS50835"/>
    </source>
</evidence>
<sequence length="3041" mass="325774">MDLSRRLRSTALVAFIVLIGIQSSQSRFPGLRAKRQYGANLYLPASYVTPGGEGDDPNEWTDWSSPSDCSRTCGGGVSYQTRECRRRDANGEDMCSGGSRRYYSCNTQDCPEEDPDFRAMQCSRFDYTKFDGVLYTWVPYTNAANPCELNCMPKGERFYYRQREMVVDGTRCNDKDLDVCVNGQCMPVGCDMMLGSEAKEDKCRKCGGDGSTCKTIKNTYTSSDLSAGYNDLLLVPQGATNIRIQESAPSNNYLACRNQTGHYYLNGNWRIDFPRPMFYAGAWWNYERKPLGFAAPDQLTCSGPITESIYIIMLVQDKNVSVDYEYSIPESLSHSQPDAHTWTHREFGPCSASCGGGIQSRQVTCNNRINLQEVDEALCEAQTKPVESQACGTEPCAPHWVEGEWSKCSKGCGSDGFQNRTVSCERISSDGVHTAEDDAVCLKQVGNKPATTQECNRDVKNCPKYHLGPWKPCDKLCGEGKETRKVTCFIEENGHKRVLPEEDCVEDKPEVERTCLLAPCEGVDWIISQWSGCDACGQNTETRSAVCGSKDGKVYPQKFCGDKAPELTRSCTSSKCESQWFSSEWSKCSAACGKGAQSRIVLCGVFDGKQIKTADDSKCDAATKPKTDQECEGEEKECPGQWFTGPFGHCSKPCGGGERVREVLCLSNGTKSLNCDESKVESISEKCNTQPCTKDQVLPLTSTDKPIEDDEDECEDDDEFVLVDSDVTDVTDEDSDAMSTTDDLMMSDSTYTSDDESASTDSTVEGSGSDSTSDSGISVEGSGSESTSEFSTSSGESSTDSTDLTTESSGSSDISESTTEVSSSSVSGSTSGSSTDVSTESTSSSSTDASSSSSTDGSSLGTTESSSSDSSSSDASSSTDVSSSTDFSSSSEVSGTTDSSSSTDASGSTDVSGSTDASSTTDTSGSTDISSSTGTSSSTDASGSTDASSSTDALSSTDASSSTDTSTAADTSDSTDSSSSGFTDTPLETSSQVSTSSETTESSSSTEGVSSTSESTSDATKDTTVVSSSTDSSSSTESSVSTDTTVSSSTETTPELSTDSTETTSSPGSTESTTGGSSSASSESGYSSTESSDLTSGPTESTESSSSGSTGSTEQGSTDGSTSNASSSSVDTSTDGSTDSSSEGVTKGSTDSSTDSSTDGSTDSSSSGSTDGSSVGLTDSSSDVTTDSSTDSSSTGSTDTTDVSESTASQSTGPSESTSESSSIGSTIEASSSSTESSSSTDSSVSTDNSSSTDSSTDASKTTEVTTESSQSTGSSVTTDSSTDVSSTDISSSESSDSTATSESGGTTESGATTETTSESSTGSTGSTDSTGSTLSTETGSTSDIWSTSDSDNESSTPHTWETTLTPTKEKLRKCKPKKKICEKSEFGCCPDGKSAAKGPFDEGCPIAKTCAETEFGCCSDGVSPAEGKRNKGCPKSDCAETLFGCCPDKYTAAEGEDNEGCPEPTTLAPTTTEESTVTISTDIEGSGDSTVSTESDKAVTSCSFTEFYCCPDGETPAKGENFAGCPTDAGKPGCDKSEHGCCPDRRTPAAGPNGQGCAACTSEPFGCCQDNETPAHGPQGEGCCINTAFGCCPDNIRPAYGPNFEGCECGASPYGCCADQKTSARGPQQEGCPCETTQHGCCPDKITASRGPKFEGCPCESMQFGCCPDGLSFAKGPHHQGCHCAQSEFKCCEDGKTPAKGPNFEGCTCVETEFGCCPDGVTKAQDDKFGGCENVQQPPQKACGLPKEQGTCGNFSVKYYFDTSYGGCARFWYGGCEGNGNRFETEADCKDTCQEYTGQHVCLLPKSSGPCQGYSKKWYFDTDRNRCEEFQYGGCYGTNNRFDSLEQCQATCAISESMPACEQPVESGPCAGNYERWYYDNQTDVCRPFSYGGCKGNKNNYPTEHACSYSCRQPGVLKEQCSLPKQTGDCSEKHARWQFSEAEKRCLPFYFTGCGGNKNNFPTLESCEDHCPRQVAKDICDIPAEVGECANYEFAWYYDTKDAACRQFYYGGCGGNENRFTSEEACMARCEKKPEPPTPPPPQSAVHVCDQPEERGDCDKYALKWTFDRSIGVCRQFYYGGCGGNDNRFETESDCMQVCARQQPEPQPQPQPQPHPQPPPQPQPSGNICEQPASVGDCAEYVLKWNYNSTLGSCQQFYYGGCGGNDNRFDTEQDCSTRCNGGVEEEPRPESETDKCFRGPEPGNCYENTTRWYYNSQEGLCDEFVYTGCGGNDNNFATEEECQNDCHPAQDTCSLPPIAGRCSDTSSRWYFDGRTGTCLQFEFTGCRGNRNNFVSEQSCLDYCRRDQPHPESEQEPPAPSFSVCTQHPEAGECDNHTTAWFYDNEKMVCTAFSYSGCGGNGNRFETRDQCERQCGEFKGVDVCNEPVTTGPCTQWQTRYFYSRDSQSCQPFTYGGCDGTGNRFNDLYECESVCLGGREPLPSGAAKDICRLPVIPGVCNGPSVQERRWYYDDERGTCISFIYSGCSGNQNNFRSFEACTNQCGKPIDNEIINEILPSRCETYDSECRDLRCPYGVRRVPAESQPECEQCICLNPCEGYPCPATQQCAIDVSNSGDRDHQFVPVCRDINKPGVCPQLATNASECARECYTDADCRGDNKCCSDGCGHLCVAPARPTRRPNTPPPVVIYPGEVRATLESKPPQEVDVQTSIGGIAVLRCFATGNPAPNITWSLKNVVIDTNQGRYVLTSNGDLTIVQVRQTDDGTYVCVASNGLGEPVRREVALQVTEPRDVPAYILGNKNATQIVQLNQPALVRCPAGGYPAPHVSWWRNNQHFGMGPETSRAVMNRDYSLYFRSVQLSDLGLYTCDAYNTGRPVSLHITLKAIGPAQGVGDEKYLEYIINPPTAPVTQRPTYPYRPSRPVYVPPPVVHDPRIDARAVIGLNPQNKYTPGSTIAIDCAVQGNPAPNVTWTKDNTPLYNNERVQITSNPHRMVISDVTTEDSGVYGCTARNAYSYSTSQETVTIESVIPLSPECIDNPYFANCKLIIQGHYCVNKYYAQFCCRSCTLAGQIPQPHPNALIPY</sequence>
<dbReference type="PROSITE" id="PS50835">
    <property type="entry name" value="IG_LIKE"/>
    <property type="match status" value="3"/>
</dbReference>
<dbReference type="FunFam" id="4.10.410.10:FF:000020">
    <property type="entry name" value="Collagen, type VI, alpha 3"/>
    <property type="match status" value="5"/>
</dbReference>
<dbReference type="Pfam" id="PF05986">
    <property type="entry name" value="ADAMTS_spacer1"/>
    <property type="match status" value="1"/>
</dbReference>
<dbReference type="InterPro" id="IPR036383">
    <property type="entry name" value="TSP1_rpt_sf"/>
</dbReference>
<name>A0A6J1LKB4_DROHY</name>
<feature type="region of interest" description="Disordered" evidence="17">
    <location>
        <begin position="1457"/>
        <end position="1477"/>
    </location>
</feature>
<dbReference type="InterPro" id="IPR020901">
    <property type="entry name" value="Prtase_inh_Kunz-CS"/>
</dbReference>
<evidence type="ECO:0000256" key="9">
    <source>
        <dbReference type="ARBA" id="ARBA00022900"/>
    </source>
</evidence>
<evidence type="ECO:0000256" key="13">
    <source>
        <dbReference type="ARBA" id="ARBA00023319"/>
    </source>
</evidence>
<dbReference type="InterPro" id="IPR013098">
    <property type="entry name" value="Ig_I-set"/>
</dbReference>
<feature type="domain" description="BPTI/Kunitz inhibitor" evidence="19">
    <location>
        <begin position="2050"/>
        <end position="2100"/>
    </location>
</feature>
<keyword evidence="7" id="KW-0677">Repeat</keyword>
<feature type="signal peptide" evidence="18">
    <location>
        <begin position="1"/>
        <end position="26"/>
    </location>
</feature>
<feature type="domain" description="Ig-like" evidence="20">
    <location>
        <begin position="2643"/>
        <end position="2742"/>
    </location>
</feature>
<dbReference type="CTD" id="43872"/>
<feature type="region of interest" description="Disordered" evidence="17">
    <location>
        <begin position="2102"/>
        <end position="2130"/>
    </location>
</feature>
<feature type="domain" description="BPTI/Kunitz inhibitor" evidence="19">
    <location>
        <begin position="1922"/>
        <end position="1972"/>
    </location>
</feature>
<dbReference type="PANTHER" id="PTHR45938:SF11">
    <property type="entry name" value="WAP, KAZAL, IMMUNOGLOBULIN, KUNITZ AND NTR DOMAIN-CONTAINING PROTEIN 2-LIKE"/>
    <property type="match status" value="1"/>
</dbReference>
<feature type="region of interest" description="Disordered" evidence="17">
    <location>
        <begin position="700"/>
        <end position="1367"/>
    </location>
</feature>
<evidence type="ECO:0000259" key="22">
    <source>
        <dbReference type="PROSITE" id="PS51390"/>
    </source>
</evidence>
<dbReference type="Gene3D" id="2.60.120.830">
    <property type="match status" value="1"/>
</dbReference>
<reference evidence="24" key="1">
    <citation type="submission" date="2025-08" db="UniProtKB">
        <authorList>
            <consortium name="RefSeq"/>
        </authorList>
    </citation>
    <scope>IDENTIFICATION</scope>
    <source>
        <strain evidence="24">15085-1641.00</strain>
        <tissue evidence="24">Whole body</tissue>
    </source>
</reference>
<comment type="subcellular location">
    <subcellularLocation>
        <location evidence="1">Secreted</location>
        <location evidence="1">Extracellular space</location>
        <location evidence="1">Extracellular matrix</location>
        <location evidence="1">Basement membrane</location>
    </subcellularLocation>
</comment>
<dbReference type="SMART" id="SM00209">
    <property type="entry name" value="TSP1"/>
    <property type="match status" value="7"/>
</dbReference>
<feature type="compositionally biased region" description="Low complexity" evidence="17">
    <location>
        <begin position="737"/>
        <end position="752"/>
    </location>
</feature>
<feature type="domain" description="Ig-like" evidence="20">
    <location>
        <begin position="2752"/>
        <end position="2840"/>
    </location>
</feature>
<feature type="chain" id="PRO_5026682134" description="Papilin" evidence="18">
    <location>
        <begin position="27"/>
        <end position="3041"/>
    </location>
</feature>
<evidence type="ECO:0000256" key="14">
    <source>
        <dbReference type="ARBA" id="ARBA00061693"/>
    </source>
</evidence>
<feature type="domain" description="WAP" evidence="22">
    <location>
        <begin position="2587"/>
        <end position="2633"/>
    </location>
</feature>
<feature type="domain" description="PLAC" evidence="21">
    <location>
        <begin position="2989"/>
        <end position="3028"/>
    </location>
</feature>
<dbReference type="SUPFAM" id="SSF57256">
    <property type="entry name" value="Elafin-like"/>
    <property type="match status" value="1"/>
</dbReference>
<feature type="domain" description="BPTI/Kunitz inhibitor" evidence="19">
    <location>
        <begin position="1862"/>
        <end position="1912"/>
    </location>
</feature>
<keyword evidence="5" id="KW-0646">Protease inhibitor</keyword>
<dbReference type="PROSITE" id="PS51390">
    <property type="entry name" value="WAP"/>
    <property type="match status" value="1"/>
</dbReference>
<evidence type="ECO:0000313" key="23">
    <source>
        <dbReference type="Proteomes" id="UP000504633"/>
    </source>
</evidence>
<dbReference type="InterPro" id="IPR003599">
    <property type="entry name" value="Ig_sub"/>
</dbReference>
<evidence type="ECO:0000256" key="7">
    <source>
        <dbReference type="ARBA" id="ARBA00022737"/>
    </source>
</evidence>
<dbReference type="SMART" id="SM00131">
    <property type="entry name" value="KU"/>
    <property type="match status" value="12"/>
</dbReference>
<keyword evidence="8" id="KW-0084">Basement membrane</keyword>
<dbReference type="InterPro" id="IPR036880">
    <property type="entry name" value="Kunitz_BPTI_sf"/>
</dbReference>
<feature type="compositionally biased region" description="Pro residues" evidence="17">
    <location>
        <begin position="2106"/>
        <end position="2124"/>
    </location>
</feature>
<dbReference type="PRINTS" id="PR00759">
    <property type="entry name" value="BASICPTASE"/>
</dbReference>
<evidence type="ECO:0000256" key="6">
    <source>
        <dbReference type="ARBA" id="ARBA00022729"/>
    </source>
</evidence>
<dbReference type="GeneID" id="111596328"/>
<feature type="disulfide bond" evidence="16">
    <location>
        <begin position="73"/>
        <end position="110"/>
    </location>
</feature>
<keyword evidence="4" id="KW-0272">Extracellular matrix</keyword>
<feature type="domain" description="Ig-like" evidence="20">
    <location>
        <begin position="2891"/>
        <end position="2982"/>
    </location>
</feature>
<dbReference type="CDD" id="cd22637">
    <property type="entry name" value="Kunitz_papilin_mig6-like"/>
    <property type="match status" value="2"/>
</dbReference>
<evidence type="ECO:0000256" key="3">
    <source>
        <dbReference type="ARBA" id="ARBA00022525"/>
    </source>
</evidence>
<dbReference type="SMART" id="SM00409">
    <property type="entry name" value="IG"/>
    <property type="match status" value="3"/>
</dbReference>
<dbReference type="InterPro" id="IPR000884">
    <property type="entry name" value="TSP1_rpt"/>
</dbReference>
<dbReference type="Gene3D" id="2.60.40.10">
    <property type="entry name" value="Immunoglobulins"/>
    <property type="match status" value="3"/>
</dbReference>
<feature type="domain" description="BPTI/Kunitz inhibitor" evidence="19">
    <location>
        <begin position="2130"/>
        <end position="2180"/>
    </location>
</feature>
<feature type="disulfide bond" evidence="16">
    <location>
        <begin position="84"/>
        <end position="95"/>
    </location>
</feature>
<dbReference type="GO" id="GO:0030198">
    <property type="term" value="P:extracellular matrix organization"/>
    <property type="evidence" value="ECO:0007669"/>
    <property type="project" value="InterPro"/>
</dbReference>
<evidence type="ECO:0000259" key="19">
    <source>
        <dbReference type="PROSITE" id="PS50279"/>
    </source>
</evidence>
<dbReference type="PROSITE" id="PS00280">
    <property type="entry name" value="BPTI_KUNITZ_1"/>
    <property type="match status" value="7"/>
</dbReference>
<dbReference type="InterPro" id="IPR013273">
    <property type="entry name" value="ADAMTS/ADAMTS-like"/>
</dbReference>
<dbReference type="InterPro" id="IPR013783">
    <property type="entry name" value="Ig-like_fold"/>
</dbReference>
<dbReference type="Pfam" id="PF00090">
    <property type="entry name" value="TSP_1"/>
    <property type="match status" value="1"/>
</dbReference>
<dbReference type="SUPFAM" id="SSF57362">
    <property type="entry name" value="BPTI-like"/>
    <property type="match status" value="12"/>
</dbReference>
<dbReference type="GO" id="GO:0004867">
    <property type="term" value="F:serine-type endopeptidase inhibitor activity"/>
    <property type="evidence" value="ECO:0007669"/>
    <property type="project" value="UniProtKB-KW"/>
</dbReference>
<dbReference type="KEGG" id="dhe:111596328"/>
<evidence type="ECO:0000256" key="2">
    <source>
        <dbReference type="ARBA" id="ARBA00022473"/>
    </source>
</evidence>
<protein>
    <recommendedName>
        <fullName evidence="15">Papilin</fullName>
    </recommendedName>
</protein>
<dbReference type="FunFam" id="2.20.100.10:FF:000005">
    <property type="entry name" value="ADAM metallopeptidase with thrombospondin type 1 motif 9"/>
    <property type="match status" value="1"/>
</dbReference>
<keyword evidence="9" id="KW-0722">Serine protease inhibitor</keyword>
<dbReference type="FunFam" id="2.60.40.10:FF:000032">
    <property type="entry name" value="palladin isoform X1"/>
    <property type="match status" value="1"/>
</dbReference>
<dbReference type="Pfam" id="PF13927">
    <property type="entry name" value="Ig_3"/>
    <property type="match status" value="2"/>
</dbReference>
<dbReference type="Gene3D" id="4.10.410.10">
    <property type="entry name" value="Pancreatic trypsin inhibitor Kunitz domain"/>
    <property type="match status" value="12"/>
</dbReference>
<dbReference type="PROSITE" id="PS50092">
    <property type="entry name" value="TSP1"/>
    <property type="match status" value="5"/>
</dbReference>
<keyword evidence="12" id="KW-0325">Glycoprotein</keyword>
<evidence type="ECO:0000256" key="10">
    <source>
        <dbReference type="ARBA" id="ARBA00022974"/>
    </source>
</evidence>
<dbReference type="Gene3D" id="2.20.100.10">
    <property type="entry name" value="Thrombospondin type-1 (TSP1) repeat"/>
    <property type="match status" value="5"/>
</dbReference>
<feature type="domain" description="BPTI/Kunitz inhibitor" evidence="19">
    <location>
        <begin position="1981"/>
        <end position="2031"/>
    </location>
</feature>
<proteinExistence type="inferred from homology"/>
<feature type="domain" description="BPTI/Kunitz inhibitor" evidence="19">
    <location>
        <begin position="1803"/>
        <end position="1853"/>
    </location>
</feature>
<accession>A0A6J1LKB4</accession>
<dbReference type="CDD" id="cd00096">
    <property type="entry name" value="Ig"/>
    <property type="match status" value="1"/>
</dbReference>
<keyword evidence="3" id="KW-0964">Secreted</keyword>
<dbReference type="Pfam" id="PF00014">
    <property type="entry name" value="Kunitz_BPTI"/>
    <property type="match status" value="12"/>
</dbReference>
<evidence type="ECO:0000256" key="5">
    <source>
        <dbReference type="ARBA" id="ARBA00022690"/>
    </source>
</evidence>
<keyword evidence="6 18" id="KW-0732">Signal</keyword>
<feature type="compositionally biased region" description="Low complexity" evidence="17">
    <location>
        <begin position="1463"/>
        <end position="1477"/>
    </location>
</feature>
<dbReference type="PROSITE" id="PS50279">
    <property type="entry name" value="BPTI_KUNITZ_2"/>
    <property type="match status" value="12"/>
</dbReference>
<dbReference type="PROSITE" id="PS50900">
    <property type="entry name" value="PLAC"/>
    <property type="match status" value="1"/>
</dbReference>
<dbReference type="Pfam" id="PF08686">
    <property type="entry name" value="PLAC"/>
    <property type="match status" value="1"/>
</dbReference>
<dbReference type="GO" id="GO:0005615">
    <property type="term" value="C:extracellular space"/>
    <property type="evidence" value="ECO:0007669"/>
    <property type="project" value="TreeGrafter"/>
</dbReference>
<dbReference type="FunFam" id="4.10.410.10:FF:000017">
    <property type="entry name" value="papilin isoform X2"/>
    <property type="match status" value="1"/>
</dbReference>
<evidence type="ECO:0000256" key="8">
    <source>
        <dbReference type="ARBA" id="ARBA00022869"/>
    </source>
</evidence>
<dbReference type="InterPro" id="IPR010909">
    <property type="entry name" value="PLAC"/>
</dbReference>
<evidence type="ECO:0000256" key="17">
    <source>
        <dbReference type="SAM" id="MobiDB-lite"/>
    </source>
</evidence>
<dbReference type="InterPro" id="IPR008197">
    <property type="entry name" value="WAP_dom"/>
</dbReference>
<evidence type="ECO:0000256" key="11">
    <source>
        <dbReference type="ARBA" id="ARBA00023157"/>
    </source>
</evidence>
<dbReference type="InterPro" id="IPR003598">
    <property type="entry name" value="Ig_sub2"/>
</dbReference>
<dbReference type="PANTHER" id="PTHR45938">
    <property type="entry name" value="ACP24A4-RELATED"/>
    <property type="match status" value="1"/>
</dbReference>
<feature type="domain" description="BPTI/Kunitz inhibitor" evidence="19">
    <location>
        <begin position="2254"/>
        <end position="2304"/>
    </location>
</feature>
<keyword evidence="10" id="KW-0654">Proteoglycan</keyword>
<dbReference type="Proteomes" id="UP000504633">
    <property type="component" value="Unplaced"/>
</dbReference>
<dbReference type="SMART" id="SM00217">
    <property type="entry name" value="WAP"/>
    <property type="match status" value="1"/>
</dbReference>
<dbReference type="SUPFAM" id="SSF48726">
    <property type="entry name" value="Immunoglobulin"/>
    <property type="match status" value="3"/>
</dbReference>
<dbReference type="Pfam" id="PF07679">
    <property type="entry name" value="I-set"/>
    <property type="match status" value="1"/>
</dbReference>
<evidence type="ECO:0000313" key="24">
    <source>
        <dbReference type="RefSeq" id="XP_023166265.2"/>
    </source>
</evidence>
<dbReference type="SMART" id="SM00408">
    <property type="entry name" value="IGc2"/>
    <property type="match status" value="3"/>
</dbReference>
<gene>
    <name evidence="24" type="primary">LOC111596328</name>
</gene>
<dbReference type="InterPro" id="IPR036645">
    <property type="entry name" value="Elafin-like_sf"/>
</dbReference>
<dbReference type="GO" id="GO:0048019">
    <property type="term" value="F:receptor antagonist activity"/>
    <property type="evidence" value="ECO:0007669"/>
    <property type="project" value="TreeGrafter"/>
</dbReference>
<evidence type="ECO:0000256" key="4">
    <source>
        <dbReference type="ARBA" id="ARBA00022530"/>
    </source>
</evidence>
<keyword evidence="2" id="KW-0217">Developmental protein</keyword>
<dbReference type="InterPro" id="IPR036179">
    <property type="entry name" value="Ig-like_dom_sf"/>
</dbReference>
<dbReference type="CDD" id="cd00199">
    <property type="entry name" value="WAP"/>
    <property type="match status" value="1"/>
</dbReference>
<dbReference type="OrthoDB" id="5950222at2759"/>
<feature type="compositionally biased region" description="Acidic residues" evidence="17">
    <location>
        <begin position="707"/>
        <end position="736"/>
    </location>
</feature>
<evidence type="ECO:0000256" key="18">
    <source>
        <dbReference type="SAM" id="SignalP"/>
    </source>
</evidence>
<keyword evidence="11 16" id="KW-1015">Disulfide bond</keyword>
<dbReference type="RefSeq" id="XP_023166265.2">
    <property type="nucleotide sequence ID" value="XM_023310497.2"/>
</dbReference>
<feature type="domain" description="BPTI/Kunitz inhibitor" evidence="19">
    <location>
        <begin position="2197"/>
        <end position="2247"/>
    </location>
</feature>
<comment type="similarity">
    <text evidence="14">Belongs to the papilin family.</text>
</comment>
<evidence type="ECO:0000259" key="21">
    <source>
        <dbReference type="PROSITE" id="PS50900"/>
    </source>
</evidence>
<evidence type="ECO:0000256" key="16">
    <source>
        <dbReference type="PIRSR" id="PIRSR613273-3"/>
    </source>
</evidence>
<feature type="disulfide bond" evidence="16">
    <location>
        <begin position="69"/>
        <end position="105"/>
    </location>
</feature>
<dbReference type="InterPro" id="IPR002223">
    <property type="entry name" value="Kunitz_BPTI"/>
</dbReference>
<evidence type="ECO:0000256" key="1">
    <source>
        <dbReference type="ARBA" id="ARBA00004302"/>
    </source>
</evidence>
<feature type="domain" description="BPTI/Kunitz inhibitor" evidence="19">
    <location>
        <begin position="2325"/>
        <end position="2375"/>
    </location>
</feature>
<feature type="domain" description="BPTI/Kunitz inhibitor" evidence="19">
    <location>
        <begin position="2384"/>
        <end position="2434"/>
    </location>
</feature>
<dbReference type="CDD" id="cd00109">
    <property type="entry name" value="Kunitz-type"/>
    <property type="match status" value="8"/>
</dbReference>
<dbReference type="Pfam" id="PF00095">
    <property type="entry name" value="WAP"/>
    <property type="match status" value="1"/>
</dbReference>
<dbReference type="GO" id="GO:0050431">
    <property type="term" value="F:transforming growth factor beta binding"/>
    <property type="evidence" value="ECO:0007669"/>
    <property type="project" value="TreeGrafter"/>
</dbReference>
<keyword evidence="13" id="KW-0393">Immunoglobulin domain</keyword>
<feature type="domain" description="BPTI/Kunitz inhibitor" evidence="19">
    <location>
        <begin position="2450"/>
        <end position="2503"/>
    </location>
</feature>
<keyword evidence="23" id="KW-1185">Reference proteome</keyword>
<dbReference type="PRINTS" id="PR01857">
    <property type="entry name" value="ADAMTSFAMILY"/>
</dbReference>